<name>A0A6H1ZKR3_9ZZZZ</name>
<accession>A0A6H1ZKR3</accession>
<proteinExistence type="predicted"/>
<protein>
    <submittedName>
        <fullName evidence="1">Uncharacterized protein</fullName>
    </submittedName>
</protein>
<dbReference type="SUPFAM" id="SSF51569">
    <property type="entry name" value="Aldolase"/>
    <property type="match status" value="1"/>
</dbReference>
<sequence length="322" mass="37498">MEVDMRDVKLYFGPMSKNVVDSIISFVEKNNIRLGLVASRRQIDYNSGYVNNWTTKTFTQYVRDRSKNIVICRDHSGVGQGTYYDNGLISLLEDAKYMDIIHIDPWKVHHRFFSEGIQYTTEIMRTISSINNSCLFEIGTEESILPMTVKDIEAIITCIKIPYPNLFDKIQYVVIQSGTKLENGMNVGRYNEQRLRDMIDLCLKYNLLSKEHNGDYLSPVQIKNKFNLGLNAINIAPEIVHEETTYLLENLSTKKVDAWYTLCLKNSFMWSKWFSKQFDKYDVLSLCGHYVFSHKDFSKICDLDSISIPVSIRIHKFLQERV</sequence>
<reference evidence="1" key="1">
    <citation type="submission" date="2020-03" db="EMBL/GenBank/DDBJ databases">
        <title>The deep terrestrial virosphere.</title>
        <authorList>
            <person name="Holmfeldt K."/>
            <person name="Nilsson E."/>
            <person name="Simone D."/>
            <person name="Lopez-Fernandez M."/>
            <person name="Wu X."/>
            <person name="de Brujin I."/>
            <person name="Lundin D."/>
            <person name="Andersson A."/>
            <person name="Bertilsson S."/>
            <person name="Dopson M."/>
        </authorList>
    </citation>
    <scope>NUCLEOTIDE SEQUENCE</scope>
    <source>
        <strain evidence="1">TM448A00829</strain>
        <strain evidence="2">TM448B00972</strain>
    </source>
</reference>
<dbReference type="AlphaFoldDB" id="A0A6H1ZKR3"/>
<dbReference type="InterPro" id="IPR013785">
    <property type="entry name" value="Aldolase_TIM"/>
</dbReference>
<evidence type="ECO:0000313" key="2">
    <source>
        <dbReference type="EMBL" id="QJH97298.1"/>
    </source>
</evidence>
<gene>
    <name evidence="1" type="ORF">TM448A00829_0002</name>
    <name evidence="2" type="ORF">TM448B00972_0009</name>
</gene>
<dbReference type="EMBL" id="MT144681">
    <property type="protein sequence ID" value="QJH97298.1"/>
    <property type="molecule type" value="Genomic_DNA"/>
</dbReference>
<dbReference type="EMBL" id="MT144069">
    <property type="protein sequence ID" value="QJA48049.1"/>
    <property type="molecule type" value="Genomic_DNA"/>
</dbReference>
<dbReference type="Gene3D" id="3.20.20.70">
    <property type="entry name" value="Aldolase class I"/>
    <property type="match status" value="1"/>
</dbReference>
<organism evidence="1">
    <name type="scientific">viral metagenome</name>
    <dbReference type="NCBI Taxonomy" id="1070528"/>
    <lineage>
        <taxon>unclassified sequences</taxon>
        <taxon>metagenomes</taxon>
        <taxon>organismal metagenomes</taxon>
    </lineage>
</organism>
<evidence type="ECO:0000313" key="1">
    <source>
        <dbReference type="EMBL" id="QJA48049.1"/>
    </source>
</evidence>